<proteinExistence type="predicted"/>
<sequence length="286" mass="33450">MQFKMLPFRSRPETNLEVTVFRVETGQITEGDVEVAVTLAQMKVLTENQLRRLYQDKFEKGHKLGTRLRFLQQIGWFDGWYMESEFNEREYVWSIGIAAKNYLGFVMGMHDLPNPIALAQNISHYLPICAVNELRIQLLQKGIIAKEDFLLYPHISPNEENPLALIRMKTPMGSIVMYIERLQQTKKPLRFMKYKLKRYLNWIEREGRLPSPYPTDNPPIMLWSCGTEEAVCEIVGSLNHLPDEMIHLFLIDEHMADVRTAFRMAVKGENPGEVHLKQFIFDFLDN</sequence>
<comment type="caution">
    <text evidence="1">The sequence shown here is derived from an EMBL/GenBank/DDBJ whole genome shotgun (WGS) entry which is preliminary data.</text>
</comment>
<keyword evidence="2" id="KW-1185">Reference proteome</keyword>
<accession>A0ABX0JF89</accession>
<protein>
    <submittedName>
        <fullName evidence="1">Uncharacterized protein</fullName>
    </submittedName>
</protein>
<evidence type="ECO:0000313" key="2">
    <source>
        <dbReference type="Proteomes" id="UP001165962"/>
    </source>
</evidence>
<reference evidence="1" key="1">
    <citation type="submission" date="2020-03" db="EMBL/GenBank/DDBJ databases">
        <title>Draft sequencing of Paenibacilllus sp. S3N08.</title>
        <authorList>
            <person name="Kim D.-U."/>
        </authorList>
    </citation>
    <scope>NUCLEOTIDE SEQUENCE</scope>
    <source>
        <strain evidence="1">S3N08</strain>
    </source>
</reference>
<organism evidence="1 2">
    <name type="scientific">Paenibacillus agricola</name>
    <dbReference type="NCBI Taxonomy" id="2716264"/>
    <lineage>
        <taxon>Bacteria</taxon>
        <taxon>Bacillati</taxon>
        <taxon>Bacillota</taxon>
        <taxon>Bacilli</taxon>
        <taxon>Bacillales</taxon>
        <taxon>Paenibacillaceae</taxon>
        <taxon>Paenibacillus</taxon>
    </lineage>
</organism>
<dbReference type="Proteomes" id="UP001165962">
    <property type="component" value="Unassembled WGS sequence"/>
</dbReference>
<dbReference type="EMBL" id="JAAOIW010000011">
    <property type="protein sequence ID" value="NHN33358.1"/>
    <property type="molecule type" value="Genomic_DNA"/>
</dbReference>
<name>A0ABX0JF89_9BACL</name>
<gene>
    <name evidence="1" type="ORF">G9U52_26455</name>
</gene>
<evidence type="ECO:0000313" key="1">
    <source>
        <dbReference type="EMBL" id="NHN33358.1"/>
    </source>
</evidence>